<protein>
    <submittedName>
        <fullName evidence="2">Uncharacterized protein</fullName>
    </submittedName>
</protein>
<reference evidence="3" key="1">
    <citation type="journal article" date="2020" name="MBio">
        <title>Horizontal gene transfer to a defensive symbiont with a reduced genome amongst a multipartite beetle microbiome.</title>
        <authorList>
            <person name="Waterworth S.C."/>
            <person name="Florez L.V."/>
            <person name="Rees E.R."/>
            <person name="Hertweck C."/>
            <person name="Kaltenpoth M."/>
            <person name="Kwan J.C."/>
        </authorList>
    </citation>
    <scope>NUCLEOTIDE SEQUENCE [LARGE SCALE GENOMIC DNA]</scope>
</reference>
<organism evidence="2 3">
    <name type="scientific">Acinetobacter bereziniae</name>
    <name type="common">Acinetobacter genomosp. 10</name>
    <dbReference type="NCBI Taxonomy" id="106648"/>
    <lineage>
        <taxon>Bacteria</taxon>
        <taxon>Pseudomonadati</taxon>
        <taxon>Pseudomonadota</taxon>
        <taxon>Gammaproteobacteria</taxon>
        <taxon>Moraxellales</taxon>
        <taxon>Moraxellaceae</taxon>
        <taxon>Acinetobacter</taxon>
    </lineage>
</organism>
<keyword evidence="1" id="KW-0812">Transmembrane</keyword>
<name>A0A833PDU5_ACIBZ</name>
<comment type="caution">
    <text evidence="2">The sequence shown here is derived from an EMBL/GenBank/DDBJ whole genome shotgun (WGS) entry which is preliminary data.</text>
</comment>
<evidence type="ECO:0000256" key="1">
    <source>
        <dbReference type="SAM" id="Phobius"/>
    </source>
</evidence>
<dbReference type="AlphaFoldDB" id="A0A833PDU5"/>
<proteinExistence type="predicted"/>
<sequence>MLHLFYAKLATSNFNEITMLEFWFDPKVSVTKKLIFFILSAILSLGLYWYQPLTIDNILLFAGTGIIFLICRYCKIHFAAKNPTGLFYRVLTWIPLASLLVLIFKNMNHGEVLIPGAQGIGFMVLAVCIFSPLSLLNKNTPQQAPK</sequence>
<feature type="transmembrane region" description="Helical" evidence="1">
    <location>
        <begin position="116"/>
        <end position="136"/>
    </location>
</feature>
<accession>A0A833PDU5</accession>
<feature type="transmembrane region" description="Helical" evidence="1">
    <location>
        <begin position="57"/>
        <end position="74"/>
    </location>
</feature>
<feature type="transmembrane region" description="Helical" evidence="1">
    <location>
        <begin position="86"/>
        <end position="104"/>
    </location>
</feature>
<keyword evidence="1" id="KW-1133">Transmembrane helix</keyword>
<feature type="transmembrane region" description="Helical" evidence="1">
    <location>
        <begin position="34"/>
        <end position="51"/>
    </location>
</feature>
<dbReference type="EMBL" id="WNDP01000068">
    <property type="protein sequence ID" value="KAF1024222.1"/>
    <property type="molecule type" value="Genomic_DNA"/>
</dbReference>
<evidence type="ECO:0000313" key="3">
    <source>
        <dbReference type="Proteomes" id="UP000490535"/>
    </source>
</evidence>
<evidence type="ECO:0000313" key="2">
    <source>
        <dbReference type="EMBL" id="KAF1024222.1"/>
    </source>
</evidence>
<keyword evidence="1" id="KW-0472">Membrane</keyword>
<dbReference type="Proteomes" id="UP000490535">
    <property type="component" value="Unassembled WGS sequence"/>
</dbReference>
<gene>
    <name evidence="2" type="ORF">GAK29_02733</name>
</gene>